<accession>A0A3B1AQM9</accession>
<dbReference type="AlphaFoldDB" id="A0A3B1AQM9"/>
<name>A0A3B1AQM9_9ZZZZ</name>
<sequence length="82" mass="9692">MSRWKLLKKLSDYFDMGKKKQEKYSSDLKSLLTEIKEKEKKLNKKCVATANGEKRRMLKRKIAVLHAKRKKGLSALKKLKNR</sequence>
<proteinExistence type="predicted"/>
<gene>
    <name evidence="1" type="ORF">MNBD_GAMMA25-509</name>
</gene>
<organism evidence="1">
    <name type="scientific">hydrothermal vent metagenome</name>
    <dbReference type="NCBI Taxonomy" id="652676"/>
    <lineage>
        <taxon>unclassified sequences</taxon>
        <taxon>metagenomes</taxon>
        <taxon>ecological metagenomes</taxon>
    </lineage>
</organism>
<dbReference type="EMBL" id="UOFY01000027">
    <property type="protein sequence ID" value="VAX08286.1"/>
    <property type="molecule type" value="Genomic_DNA"/>
</dbReference>
<evidence type="ECO:0000313" key="1">
    <source>
        <dbReference type="EMBL" id="VAX08286.1"/>
    </source>
</evidence>
<protein>
    <submittedName>
        <fullName evidence="1">Uncharacterized protein</fullName>
    </submittedName>
</protein>
<reference evidence="1" key="1">
    <citation type="submission" date="2018-06" db="EMBL/GenBank/DDBJ databases">
        <authorList>
            <person name="Zhirakovskaya E."/>
        </authorList>
    </citation>
    <scope>NUCLEOTIDE SEQUENCE</scope>
</reference>